<dbReference type="RefSeq" id="WP_114375809.1">
    <property type="nucleotide sequence ID" value="NZ_CP031092.1"/>
</dbReference>
<keyword evidence="1" id="KW-0812">Transmembrane</keyword>
<keyword evidence="1" id="KW-0472">Membrane</keyword>
<evidence type="ECO:0000313" key="2">
    <source>
        <dbReference type="EMBL" id="AXF57726.1"/>
    </source>
</evidence>
<evidence type="ECO:0000313" key="3">
    <source>
        <dbReference type="Proteomes" id="UP000252100"/>
    </source>
</evidence>
<feature type="transmembrane region" description="Helical" evidence="1">
    <location>
        <begin position="51"/>
        <end position="70"/>
    </location>
</feature>
<dbReference type="AlphaFoldDB" id="A0A345C3E5"/>
<evidence type="ECO:0000256" key="1">
    <source>
        <dbReference type="SAM" id="Phobius"/>
    </source>
</evidence>
<keyword evidence="1" id="KW-1133">Transmembrane helix</keyword>
<sequence>MSPVDLWRERAQDYWSVAIRYIRLMANSGLMVATYGTLLIIGLYYQSFLDWLPADFPVLQILTVLFAFLLTRSPVRTFVKEGDLVFLLPFEAHMAPYIRRSLLYSWVFQSAVIFFLLFLLAPLYIERMPGDTMALSIIMGALILGKLWNVLAEWGELRQQFSVSHWRHRWLRFVVNLVLVFFLLQTDWGFAVATAMIMMVVFVVYYRQMYANHFLKWETLLQQEHRRLNAFYRFANAFTDVRHIKSPVHRRRWLANQFDRVNHRKANTYIYLYGKTFARSGDYFGVFIRLCLVGGLLIYASPEAWEWLVVVIVGLFIYMTGAQLVPLYAHHDILLWPFIYPVPNSTRRRALQSLLRGLLLVQTLWFTVVAALTPLPVIIAVLTALAGAAVSFYFTEFRLNKIVEKNPDGKRP</sequence>
<dbReference type="Proteomes" id="UP000252100">
    <property type="component" value="Chromosome"/>
</dbReference>
<evidence type="ECO:0008006" key="4">
    <source>
        <dbReference type="Google" id="ProtNLM"/>
    </source>
</evidence>
<dbReference type="InterPro" id="IPR010288">
    <property type="entry name" value="EcsB_ABC"/>
</dbReference>
<keyword evidence="3" id="KW-1185">Reference proteome</keyword>
<accession>A0A345C3E5</accession>
<proteinExistence type="predicted"/>
<organism evidence="2 3">
    <name type="scientific">Salicibibacter kimchii</name>
    <dbReference type="NCBI Taxonomy" id="2099786"/>
    <lineage>
        <taxon>Bacteria</taxon>
        <taxon>Bacillati</taxon>
        <taxon>Bacillota</taxon>
        <taxon>Bacilli</taxon>
        <taxon>Bacillales</taxon>
        <taxon>Bacillaceae</taxon>
        <taxon>Salicibibacter</taxon>
    </lineage>
</organism>
<dbReference type="EMBL" id="CP031092">
    <property type="protein sequence ID" value="AXF57726.1"/>
    <property type="molecule type" value="Genomic_DNA"/>
</dbReference>
<feature type="transmembrane region" description="Helical" evidence="1">
    <location>
        <begin position="377"/>
        <end position="395"/>
    </location>
</feature>
<dbReference type="PIRSF" id="PIRSF037259">
    <property type="entry name" value="EcsB_ABC"/>
    <property type="match status" value="1"/>
</dbReference>
<feature type="transmembrane region" description="Helical" evidence="1">
    <location>
        <begin position="103"/>
        <end position="125"/>
    </location>
</feature>
<dbReference type="Pfam" id="PF05975">
    <property type="entry name" value="EcsB"/>
    <property type="match status" value="1"/>
</dbReference>
<gene>
    <name evidence="2" type="ORF">DT065_18285</name>
</gene>
<dbReference type="OrthoDB" id="2447941at2"/>
<protein>
    <recommendedName>
        <fullName evidence="4">ABC transporter permease</fullName>
    </recommendedName>
</protein>
<reference evidence="2 3" key="1">
    <citation type="journal article" date="2018" name="J. Microbiol.">
        <title>Salicibibacter kimchii gen. nov., sp. nov., a moderately halophilic and alkalitolerant bacterium in the family Bacillaceae, isolated from kimchi.</title>
        <authorList>
            <person name="Jang J.Y."/>
            <person name="Oh Y.J."/>
            <person name="Lim S.K."/>
            <person name="Park H.K."/>
            <person name="Lee C."/>
            <person name="Kim J.Y."/>
            <person name="Lee M.A."/>
            <person name="Choi H.J."/>
        </authorList>
    </citation>
    <scope>NUCLEOTIDE SEQUENCE [LARGE SCALE GENOMIC DNA]</scope>
    <source>
        <strain evidence="2 3">NKC1-1</strain>
    </source>
</reference>
<feature type="transmembrane region" description="Helical" evidence="1">
    <location>
        <begin position="131"/>
        <end position="148"/>
    </location>
</feature>
<dbReference type="GO" id="GO:0016020">
    <property type="term" value="C:membrane"/>
    <property type="evidence" value="ECO:0007669"/>
    <property type="project" value="InterPro"/>
</dbReference>
<name>A0A345C3E5_9BACI</name>
<feature type="transmembrane region" description="Helical" evidence="1">
    <location>
        <begin position="21"/>
        <end position="45"/>
    </location>
</feature>
<dbReference type="KEGG" id="rue:DT065_18285"/>
<feature type="transmembrane region" description="Helical" evidence="1">
    <location>
        <begin position="283"/>
        <end position="301"/>
    </location>
</feature>
<feature type="transmembrane region" description="Helical" evidence="1">
    <location>
        <begin position="169"/>
        <end position="184"/>
    </location>
</feature>
<feature type="transmembrane region" description="Helical" evidence="1">
    <location>
        <begin position="307"/>
        <end position="329"/>
    </location>
</feature>